<evidence type="ECO:0000259" key="15">
    <source>
        <dbReference type="Pfam" id="PF11940"/>
    </source>
</evidence>
<evidence type="ECO:0000313" key="18">
    <source>
        <dbReference type="EMBL" id="RCX32876.1"/>
    </source>
</evidence>
<dbReference type="Gene3D" id="3.30.2010.30">
    <property type="match status" value="1"/>
</dbReference>
<dbReference type="Pfam" id="PF11940">
    <property type="entry name" value="DUF3458"/>
    <property type="match status" value="1"/>
</dbReference>
<keyword evidence="10" id="KW-0862">Zinc</keyword>
<dbReference type="InterPro" id="IPR035414">
    <property type="entry name" value="Peptidase_M1_pepN_Ig-like"/>
</dbReference>
<dbReference type="EMBL" id="QPJY01000001">
    <property type="protein sequence ID" value="RCX32876.1"/>
    <property type="molecule type" value="Genomic_DNA"/>
</dbReference>
<dbReference type="SUPFAM" id="SSF63737">
    <property type="entry name" value="Leukotriene A4 hydrolase N-terminal domain"/>
    <property type="match status" value="1"/>
</dbReference>
<keyword evidence="6 18" id="KW-0031">Aminopeptidase</keyword>
<dbReference type="FunFam" id="2.60.40.1840:FF:000001">
    <property type="entry name" value="Aminopeptidase N"/>
    <property type="match status" value="1"/>
</dbReference>
<dbReference type="GO" id="GO:0008270">
    <property type="term" value="F:zinc ion binding"/>
    <property type="evidence" value="ECO:0007669"/>
    <property type="project" value="InterPro"/>
</dbReference>
<evidence type="ECO:0000256" key="8">
    <source>
        <dbReference type="ARBA" id="ARBA00022723"/>
    </source>
</evidence>
<dbReference type="InterPro" id="IPR027268">
    <property type="entry name" value="Peptidase_M4/M1_CTD_sf"/>
</dbReference>
<proteinExistence type="inferred from homology"/>
<comment type="cofactor">
    <cofactor evidence="2">
        <name>Zn(2+)</name>
        <dbReference type="ChEBI" id="CHEBI:29105"/>
    </cofactor>
</comment>
<dbReference type="Gene3D" id="2.60.40.1840">
    <property type="match status" value="1"/>
</dbReference>
<feature type="domain" description="Peptidase M1 membrane alanine aminopeptidase" evidence="14">
    <location>
        <begin position="230"/>
        <end position="443"/>
    </location>
</feature>
<dbReference type="GO" id="GO:0008237">
    <property type="term" value="F:metallopeptidase activity"/>
    <property type="evidence" value="ECO:0007669"/>
    <property type="project" value="UniProtKB-UniRule"/>
</dbReference>
<dbReference type="OrthoDB" id="100605at2"/>
<evidence type="ECO:0000259" key="17">
    <source>
        <dbReference type="Pfam" id="PF17900"/>
    </source>
</evidence>
<evidence type="ECO:0000256" key="9">
    <source>
        <dbReference type="ARBA" id="ARBA00022801"/>
    </source>
</evidence>
<dbReference type="EC" id="3.4.11.2" evidence="4 13"/>
<evidence type="ECO:0000256" key="2">
    <source>
        <dbReference type="ARBA" id="ARBA00001947"/>
    </source>
</evidence>
<dbReference type="CDD" id="cd09600">
    <property type="entry name" value="M1_APN"/>
    <property type="match status" value="1"/>
</dbReference>
<comment type="caution">
    <text evidence="18">The sequence shown here is derived from an EMBL/GenBank/DDBJ whole genome shotgun (WGS) entry which is preliminary data.</text>
</comment>
<reference evidence="18 19" key="1">
    <citation type="submission" date="2018-07" db="EMBL/GenBank/DDBJ databases">
        <title>Genomic Encyclopedia of Type Strains, Phase IV (KMG-IV): sequencing the most valuable type-strain genomes for metagenomic binning, comparative biology and taxonomic classification.</title>
        <authorList>
            <person name="Goeker M."/>
        </authorList>
    </citation>
    <scope>NUCLEOTIDE SEQUENCE [LARGE SCALE GENOMIC DNA]</scope>
    <source>
        <strain evidence="18 19">DSM 26407</strain>
    </source>
</reference>
<dbReference type="Proteomes" id="UP000252707">
    <property type="component" value="Unassembled WGS sequence"/>
</dbReference>
<feature type="domain" description="Aminopeptidase N-like N-terminal" evidence="17">
    <location>
        <begin position="107"/>
        <end position="190"/>
    </location>
</feature>
<gene>
    <name evidence="18" type="ORF">DFQ59_101174</name>
</gene>
<dbReference type="Pfam" id="PF17432">
    <property type="entry name" value="DUF3458_C"/>
    <property type="match status" value="1"/>
</dbReference>
<evidence type="ECO:0000256" key="3">
    <source>
        <dbReference type="ARBA" id="ARBA00010136"/>
    </source>
</evidence>
<dbReference type="Pfam" id="PF01433">
    <property type="entry name" value="Peptidase_M1"/>
    <property type="match status" value="1"/>
</dbReference>
<dbReference type="InterPro" id="IPR001930">
    <property type="entry name" value="Peptidase_M1"/>
</dbReference>
<dbReference type="InterPro" id="IPR045357">
    <property type="entry name" value="Aminopeptidase_N-like_N"/>
</dbReference>
<dbReference type="InterPro" id="IPR038438">
    <property type="entry name" value="PepN_Ig-like_sf"/>
</dbReference>
<feature type="domain" description="Peptidase M1 alanyl aminopeptidase C-terminal" evidence="16">
    <location>
        <begin position="556"/>
        <end position="877"/>
    </location>
</feature>
<keyword evidence="11" id="KW-0482">Metalloprotease</keyword>
<dbReference type="FunFam" id="3.30.2010.30:FF:000002">
    <property type="entry name" value="Putative aminopeptidase N"/>
    <property type="match status" value="1"/>
</dbReference>
<name>A0A369CJJ8_9GAMM</name>
<dbReference type="InterPro" id="IPR024601">
    <property type="entry name" value="Peptidase_M1_pepN_C"/>
</dbReference>
<dbReference type="PANTHER" id="PTHR46322:SF1">
    <property type="entry name" value="PUROMYCIN-SENSITIVE AMINOPEPTIDASE"/>
    <property type="match status" value="1"/>
</dbReference>
<comment type="catalytic activity">
    <reaction evidence="1">
        <text>Release of an N-terminal amino acid, Xaa-|-Yaa- from a peptide, amide or arylamide. Xaa is preferably Ala, but may be most amino acids including Pro (slow action). When a terminal hydrophobic residue is followed by a prolyl residue, the two may be released as an intact Xaa-Pro dipeptide.</text>
        <dbReference type="EC" id="3.4.11.2"/>
    </reaction>
</comment>
<dbReference type="Gene3D" id="1.10.390.10">
    <property type="entry name" value="Neutral Protease Domain 2"/>
    <property type="match status" value="1"/>
</dbReference>
<evidence type="ECO:0000256" key="13">
    <source>
        <dbReference type="NCBIfam" id="TIGR02414"/>
    </source>
</evidence>
<dbReference type="Gene3D" id="2.60.40.1730">
    <property type="entry name" value="tricorn interacting facor f3 domain"/>
    <property type="match status" value="1"/>
</dbReference>
<keyword evidence="8" id="KW-0479">Metal-binding</keyword>
<protein>
    <recommendedName>
        <fullName evidence="5 13">Aminopeptidase N</fullName>
        <ecNumber evidence="4 13">3.4.11.2</ecNumber>
    </recommendedName>
</protein>
<evidence type="ECO:0000259" key="16">
    <source>
        <dbReference type="Pfam" id="PF17432"/>
    </source>
</evidence>
<dbReference type="AlphaFoldDB" id="A0A369CJJ8"/>
<evidence type="ECO:0000256" key="10">
    <source>
        <dbReference type="ARBA" id="ARBA00022833"/>
    </source>
</evidence>
<keyword evidence="9" id="KW-0378">Hydrolase</keyword>
<evidence type="ECO:0000256" key="11">
    <source>
        <dbReference type="ARBA" id="ARBA00023049"/>
    </source>
</evidence>
<dbReference type="InterPro" id="IPR012779">
    <property type="entry name" value="Peptidase_M1_pepN"/>
</dbReference>
<dbReference type="InterPro" id="IPR014782">
    <property type="entry name" value="Peptidase_M1_dom"/>
</dbReference>
<dbReference type="PRINTS" id="PR00756">
    <property type="entry name" value="ALADIPTASE"/>
</dbReference>
<evidence type="ECO:0000313" key="19">
    <source>
        <dbReference type="Proteomes" id="UP000252707"/>
    </source>
</evidence>
<organism evidence="18 19">
    <name type="scientific">Thioalbus denitrificans</name>
    <dbReference type="NCBI Taxonomy" id="547122"/>
    <lineage>
        <taxon>Bacteria</taxon>
        <taxon>Pseudomonadati</taxon>
        <taxon>Pseudomonadota</taxon>
        <taxon>Gammaproteobacteria</taxon>
        <taxon>Chromatiales</taxon>
        <taxon>Ectothiorhodospiraceae</taxon>
        <taxon>Thioalbus</taxon>
    </lineage>
</organism>
<evidence type="ECO:0000256" key="4">
    <source>
        <dbReference type="ARBA" id="ARBA00012564"/>
    </source>
</evidence>
<evidence type="ECO:0000256" key="1">
    <source>
        <dbReference type="ARBA" id="ARBA00000098"/>
    </source>
</evidence>
<dbReference type="InterPro" id="IPR037144">
    <property type="entry name" value="Peptidase_M1_pepN_C_sf"/>
</dbReference>
<evidence type="ECO:0000256" key="12">
    <source>
        <dbReference type="ARBA" id="ARBA00059739"/>
    </source>
</evidence>
<dbReference type="FunFam" id="1.10.390.10:FF:000002">
    <property type="entry name" value="Aminopeptidase N"/>
    <property type="match status" value="1"/>
</dbReference>
<keyword evidence="19" id="KW-1185">Reference proteome</keyword>
<evidence type="ECO:0000256" key="7">
    <source>
        <dbReference type="ARBA" id="ARBA00022670"/>
    </source>
</evidence>
<keyword evidence="7" id="KW-0645">Protease</keyword>
<feature type="domain" description="Peptidase M1 alanyl aminopeptidase Ig-like fold" evidence="15">
    <location>
        <begin position="448"/>
        <end position="553"/>
    </location>
</feature>
<evidence type="ECO:0000256" key="5">
    <source>
        <dbReference type="ARBA" id="ARBA00015611"/>
    </source>
</evidence>
<dbReference type="RefSeq" id="WP_114277777.1">
    <property type="nucleotide sequence ID" value="NZ_QPJY01000001.1"/>
</dbReference>
<dbReference type="InterPro" id="IPR042097">
    <property type="entry name" value="Aminopeptidase_N-like_N_sf"/>
</dbReference>
<evidence type="ECO:0000259" key="14">
    <source>
        <dbReference type="Pfam" id="PF01433"/>
    </source>
</evidence>
<evidence type="ECO:0000256" key="6">
    <source>
        <dbReference type="ARBA" id="ARBA00022438"/>
    </source>
</evidence>
<dbReference type="GO" id="GO:0006508">
    <property type="term" value="P:proteolysis"/>
    <property type="evidence" value="ECO:0007669"/>
    <property type="project" value="UniProtKB-UniRule"/>
</dbReference>
<dbReference type="GO" id="GO:0016285">
    <property type="term" value="F:alanyl aminopeptidase activity"/>
    <property type="evidence" value="ECO:0007669"/>
    <property type="project" value="UniProtKB-EC"/>
</dbReference>
<dbReference type="FunFam" id="2.60.40.1730:FF:000005">
    <property type="entry name" value="Aminopeptidase N"/>
    <property type="match status" value="1"/>
</dbReference>
<dbReference type="Gene3D" id="1.25.50.10">
    <property type="entry name" value="Peptidase M1, alanyl aminopeptidase, C-terminal domain"/>
    <property type="match status" value="1"/>
</dbReference>
<comment type="function">
    <text evidence="12">Aminopeptidase N is involved in the degradation of intracellular peptides generated by protein breakdown during normal growth as well as in response to nutrient starvation.</text>
</comment>
<dbReference type="Pfam" id="PF17900">
    <property type="entry name" value="Peptidase_M1_N"/>
    <property type="match status" value="1"/>
</dbReference>
<comment type="similarity">
    <text evidence="3">Belongs to the peptidase M1 family.</text>
</comment>
<sequence>MREATPRTIRREDYTPPPYFVEHADLGFELGDPVTRVEARLTLRRNPALPPGPLVLDGQELGLKRVAVDGRELAPHEYTLTEDHLDLGILPERCTVETSVEIRPGENTSLEGLYLSSGNFCTQCEAEGFRKITFYPDRPDVMARFSTTLSADPARYPVLLSNGNPVARGELPDGRHFVTWEDPFPKPCYLFALVAGNLVSLEDTFTTAGGREVKLEIWVEPRNAEKCGHAMHSLKQAMAWDERVFGREYDLDIYMIVAVDDFNMGAMENKGLNVFNSKYVLAQPETATDEDYEGIEAVIAHEYFHNWSGNRVTCRDWFQLSLKEGFTVFRDQQFTADMTSRAVKRIKDVNLLRTFQFREDGGPLAHPVRPDAYQEINNFYTLTVYEKGAEVVRMLHTLLGPEGFRRGTDRYFERFDGQAVTCDDFVQALEEATGRDLSRFRRWYSQAGTPVLGVSGHHDPRARTYTLTVTQHTPPTPGQPDKLPLHIPFALGLVGPDGVDLPLRLAGEAEAVAGTRVLELTEAEHAFVFEAIGTTPVPSLLRGYSAPVRLRYDYSDAELAFLMAHDTDEFNRWDAGQRLAERVITRLMADYRDGRPLRLDEGLLAAYRKLLEDPGADRRLLAQALMLPSEAYLAEQSDAIDPEAIHNAREFLRHALAQELRPILLESYHAHRDPDYRVSPEAIGRRRLKNVCLGYLMALHDETIQALCMTQYREADNMTDAMAALAALAQVDIPGRIEALAHFHGRWRDDPLVMDKWLALQATSSLPGTLEEVKRLTRHPAFNLRNPNKVRALIGAFASGNPVRFHDPSGAGYLFLADRVLELDPLNPQVAARLLTPLTQWRRYEPGRRALMAGELKRVLATPQLSKDVYEIASKALGEGS</sequence>
<dbReference type="SUPFAM" id="SSF55486">
    <property type="entry name" value="Metalloproteases ('zincins'), catalytic domain"/>
    <property type="match status" value="1"/>
</dbReference>
<dbReference type="PANTHER" id="PTHR46322">
    <property type="entry name" value="PUROMYCIN-SENSITIVE AMINOPEPTIDASE"/>
    <property type="match status" value="1"/>
</dbReference>
<accession>A0A369CJJ8</accession>
<dbReference type="NCBIfam" id="TIGR02414">
    <property type="entry name" value="pepN_proteo"/>
    <property type="match status" value="1"/>
</dbReference>